<feature type="compositionally biased region" description="Acidic residues" evidence="1">
    <location>
        <begin position="55"/>
        <end position="64"/>
    </location>
</feature>
<reference evidence="2 3" key="1">
    <citation type="submission" date="2015-08" db="EMBL/GenBank/DDBJ databases">
        <title>Next Generation Sequencing and Analysis of the Genome of Puccinia sorghi L Schw, the Causal Agent of Maize Common Rust.</title>
        <authorList>
            <person name="Rochi L."/>
            <person name="Burguener G."/>
            <person name="Darino M."/>
            <person name="Turjanski A."/>
            <person name="Kreff E."/>
            <person name="Dieguez M.J."/>
            <person name="Sacco F."/>
        </authorList>
    </citation>
    <scope>NUCLEOTIDE SEQUENCE [LARGE SCALE GENOMIC DNA]</scope>
    <source>
        <strain evidence="2 3">RO10H11247</strain>
    </source>
</reference>
<keyword evidence="3" id="KW-1185">Reference proteome</keyword>
<evidence type="ECO:0000313" key="2">
    <source>
        <dbReference type="EMBL" id="KNZ47916.1"/>
    </source>
</evidence>
<organism evidence="2 3">
    <name type="scientific">Puccinia sorghi</name>
    <dbReference type="NCBI Taxonomy" id="27349"/>
    <lineage>
        <taxon>Eukaryota</taxon>
        <taxon>Fungi</taxon>
        <taxon>Dikarya</taxon>
        <taxon>Basidiomycota</taxon>
        <taxon>Pucciniomycotina</taxon>
        <taxon>Pucciniomycetes</taxon>
        <taxon>Pucciniales</taxon>
        <taxon>Pucciniaceae</taxon>
        <taxon>Puccinia</taxon>
    </lineage>
</organism>
<protein>
    <submittedName>
        <fullName evidence="2">Uncharacterized protein</fullName>
    </submittedName>
</protein>
<feature type="region of interest" description="Disordered" evidence="1">
    <location>
        <begin position="31"/>
        <end position="64"/>
    </location>
</feature>
<name>A0A0L6UHB0_9BASI</name>
<comment type="caution">
    <text evidence="2">The sequence shown here is derived from an EMBL/GenBank/DDBJ whole genome shotgun (WGS) entry which is preliminary data.</text>
</comment>
<dbReference type="AlphaFoldDB" id="A0A0L6UHB0"/>
<accession>A0A0L6UHB0</accession>
<dbReference type="VEuPathDB" id="FungiDB:VP01_6045g1"/>
<proteinExistence type="predicted"/>
<dbReference type="EMBL" id="LAVV01011325">
    <property type="protein sequence ID" value="KNZ47916.1"/>
    <property type="molecule type" value="Genomic_DNA"/>
</dbReference>
<sequence length="126" mass="13948">MDGLSIQKTLSFWISTPKTLIPQISANSLLNRRSNPATPCPEEEEVSKTTNEFATADEESIDDDDDVAEILAPSSSNPPVKYSYFSEDPRTYKQATSGINSSGWINAIDSELENIENHNIPSFFSM</sequence>
<evidence type="ECO:0000256" key="1">
    <source>
        <dbReference type="SAM" id="MobiDB-lite"/>
    </source>
</evidence>
<gene>
    <name evidence="2" type="ORF">VP01_6045g1</name>
</gene>
<evidence type="ECO:0000313" key="3">
    <source>
        <dbReference type="Proteomes" id="UP000037035"/>
    </source>
</evidence>
<dbReference type="Proteomes" id="UP000037035">
    <property type="component" value="Unassembled WGS sequence"/>
</dbReference>